<dbReference type="Proteomes" id="UP000777438">
    <property type="component" value="Unassembled WGS sequence"/>
</dbReference>
<feature type="compositionally biased region" description="Polar residues" evidence="1">
    <location>
        <begin position="80"/>
        <end position="93"/>
    </location>
</feature>
<evidence type="ECO:0000256" key="1">
    <source>
        <dbReference type="SAM" id="MobiDB-lite"/>
    </source>
</evidence>
<dbReference type="EMBL" id="JAGPYM010000065">
    <property type="protein sequence ID" value="KAH6869807.1"/>
    <property type="molecule type" value="Genomic_DNA"/>
</dbReference>
<feature type="region of interest" description="Disordered" evidence="1">
    <location>
        <begin position="1"/>
        <end position="27"/>
    </location>
</feature>
<reference evidence="2 3" key="1">
    <citation type="journal article" date="2021" name="Nat. Commun.">
        <title>Genetic determinants of endophytism in the Arabidopsis root mycobiome.</title>
        <authorList>
            <person name="Mesny F."/>
            <person name="Miyauchi S."/>
            <person name="Thiergart T."/>
            <person name="Pickel B."/>
            <person name="Atanasova L."/>
            <person name="Karlsson M."/>
            <person name="Huettel B."/>
            <person name="Barry K.W."/>
            <person name="Haridas S."/>
            <person name="Chen C."/>
            <person name="Bauer D."/>
            <person name="Andreopoulos W."/>
            <person name="Pangilinan J."/>
            <person name="LaButti K."/>
            <person name="Riley R."/>
            <person name="Lipzen A."/>
            <person name="Clum A."/>
            <person name="Drula E."/>
            <person name="Henrissat B."/>
            <person name="Kohler A."/>
            <person name="Grigoriev I.V."/>
            <person name="Martin F.M."/>
            <person name="Hacquard S."/>
        </authorList>
    </citation>
    <scope>NUCLEOTIDE SEQUENCE [LARGE SCALE GENOMIC DNA]</scope>
    <source>
        <strain evidence="2 3">MPI-CAGE-CH-0241</strain>
    </source>
</reference>
<gene>
    <name evidence="2" type="ORF">B0T10DRAFT_467023</name>
</gene>
<dbReference type="AlphaFoldDB" id="A0A9P8VP79"/>
<comment type="caution">
    <text evidence="2">The sequence shown here is derived from an EMBL/GenBank/DDBJ whole genome shotgun (WGS) entry which is preliminary data.</text>
</comment>
<protein>
    <submittedName>
        <fullName evidence="2">Uncharacterized protein</fullName>
    </submittedName>
</protein>
<evidence type="ECO:0000313" key="3">
    <source>
        <dbReference type="Proteomes" id="UP000777438"/>
    </source>
</evidence>
<accession>A0A9P8VP79</accession>
<sequence>MASIRPGHDSAPETPYRCPLALNSSQGQDSGLIVAETAGSGVGNTVHTATPISDSSNSARASRLPIATLEMSAVPKNRVDGNSQGSEDLNHINSPCDEDHCTSVTTPKKRGQESETSDEDGQCRRKRCRVENPPPV</sequence>
<feature type="region of interest" description="Disordered" evidence="1">
    <location>
        <begin position="72"/>
        <end position="136"/>
    </location>
</feature>
<name>A0A9P8VP79_9HYPO</name>
<proteinExistence type="predicted"/>
<feature type="compositionally biased region" description="Basic and acidic residues" evidence="1">
    <location>
        <begin position="1"/>
        <end position="11"/>
    </location>
</feature>
<evidence type="ECO:0000313" key="2">
    <source>
        <dbReference type="EMBL" id="KAH6869807.1"/>
    </source>
</evidence>
<organism evidence="2 3">
    <name type="scientific">Thelonectria olida</name>
    <dbReference type="NCBI Taxonomy" id="1576542"/>
    <lineage>
        <taxon>Eukaryota</taxon>
        <taxon>Fungi</taxon>
        <taxon>Dikarya</taxon>
        <taxon>Ascomycota</taxon>
        <taxon>Pezizomycotina</taxon>
        <taxon>Sordariomycetes</taxon>
        <taxon>Hypocreomycetidae</taxon>
        <taxon>Hypocreales</taxon>
        <taxon>Nectriaceae</taxon>
        <taxon>Thelonectria</taxon>
    </lineage>
</organism>
<keyword evidence="3" id="KW-1185">Reference proteome</keyword>